<dbReference type="Proteomes" id="UP000198409">
    <property type="component" value="Unassembled WGS sequence"/>
</dbReference>
<dbReference type="Pfam" id="PF00561">
    <property type="entry name" value="Abhydrolase_1"/>
    <property type="match status" value="1"/>
</dbReference>
<dbReference type="GO" id="GO:0004806">
    <property type="term" value="F:triacylglycerol lipase activity"/>
    <property type="evidence" value="ECO:0007669"/>
    <property type="project" value="TreeGrafter"/>
</dbReference>
<dbReference type="InterPro" id="IPR050471">
    <property type="entry name" value="AB_hydrolase"/>
</dbReference>
<keyword evidence="2" id="KW-0378">Hydrolase</keyword>
<evidence type="ECO:0000259" key="1">
    <source>
        <dbReference type="Pfam" id="PF00561"/>
    </source>
</evidence>
<dbReference type="RefSeq" id="WP_207303064.1">
    <property type="nucleotide sequence ID" value="NZ_FZNM01000018.1"/>
</dbReference>
<feature type="domain" description="AB hydrolase-1" evidence="1">
    <location>
        <begin position="7"/>
        <end position="63"/>
    </location>
</feature>
<evidence type="ECO:0000313" key="3">
    <source>
        <dbReference type="Proteomes" id="UP000198409"/>
    </source>
</evidence>
<reference evidence="3" key="1">
    <citation type="submission" date="2017-06" db="EMBL/GenBank/DDBJ databases">
        <authorList>
            <person name="Varghese N."/>
            <person name="Submissions S."/>
        </authorList>
    </citation>
    <scope>NUCLEOTIDE SEQUENCE [LARGE SCALE GENOMIC DNA]</scope>
    <source>
        <strain evidence="3">DSM 26170</strain>
    </source>
</reference>
<evidence type="ECO:0000313" key="2">
    <source>
        <dbReference type="EMBL" id="SNR70222.1"/>
    </source>
</evidence>
<dbReference type="PANTHER" id="PTHR43433">
    <property type="entry name" value="HYDROLASE, ALPHA/BETA FOLD FAMILY PROTEIN"/>
    <property type="match status" value="1"/>
</dbReference>
<sequence>MRDAQIADLSGAFRILRYDRRGHGKSSAPKPPYDLADLGGDVLGLLDSLKIERTHFCGLSIGG</sequence>
<dbReference type="GO" id="GO:0046503">
    <property type="term" value="P:glycerolipid catabolic process"/>
    <property type="evidence" value="ECO:0007669"/>
    <property type="project" value="TreeGrafter"/>
</dbReference>
<proteinExistence type="predicted"/>
<dbReference type="EMBL" id="FZNM01000018">
    <property type="protein sequence ID" value="SNR70222.1"/>
    <property type="molecule type" value="Genomic_DNA"/>
</dbReference>
<accession>A0A238YGY7</accession>
<dbReference type="SUPFAM" id="SSF53474">
    <property type="entry name" value="alpha/beta-Hydrolases"/>
    <property type="match status" value="1"/>
</dbReference>
<name>A0A238YGY7_9RHOB</name>
<organism evidence="2 3">
    <name type="scientific">Paracoccus sediminis</name>
    <dbReference type="NCBI Taxonomy" id="1214787"/>
    <lineage>
        <taxon>Bacteria</taxon>
        <taxon>Pseudomonadati</taxon>
        <taxon>Pseudomonadota</taxon>
        <taxon>Alphaproteobacteria</taxon>
        <taxon>Rhodobacterales</taxon>
        <taxon>Paracoccaceae</taxon>
        <taxon>Paracoccus</taxon>
    </lineage>
</organism>
<dbReference type="Gene3D" id="3.40.50.1820">
    <property type="entry name" value="alpha/beta hydrolase"/>
    <property type="match status" value="1"/>
</dbReference>
<protein>
    <submittedName>
        <fullName evidence="2">Alpha/beta hydrolase fold</fullName>
    </submittedName>
</protein>
<dbReference type="InterPro" id="IPR029058">
    <property type="entry name" value="AB_hydrolase_fold"/>
</dbReference>
<dbReference type="InterPro" id="IPR000073">
    <property type="entry name" value="AB_hydrolase_1"/>
</dbReference>
<gene>
    <name evidence="2" type="ORF">SAMN06265378_11838</name>
</gene>
<dbReference type="PANTHER" id="PTHR43433:SF5">
    <property type="entry name" value="AB HYDROLASE-1 DOMAIN-CONTAINING PROTEIN"/>
    <property type="match status" value="1"/>
</dbReference>
<dbReference type="AlphaFoldDB" id="A0A238YGY7"/>